<comment type="caution">
    <text evidence="2">The sequence shown here is derived from an EMBL/GenBank/DDBJ whole genome shotgun (WGS) entry which is preliminary data.</text>
</comment>
<organism evidence="2 3">
    <name type="scientific">Rachicladosporium monterosium</name>
    <dbReference type="NCBI Taxonomy" id="1507873"/>
    <lineage>
        <taxon>Eukaryota</taxon>
        <taxon>Fungi</taxon>
        <taxon>Dikarya</taxon>
        <taxon>Ascomycota</taxon>
        <taxon>Pezizomycotina</taxon>
        <taxon>Dothideomycetes</taxon>
        <taxon>Dothideomycetidae</taxon>
        <taxon>Cladosporiales</taxon>
        <taxon>Cladosporiaceae</taxon>
        <taxon>Rachicladosporium</taxon>
    </lineage>
</organism>
<reference evidence="2 3" key="1">
    <citation type="submission" date="2023-08" db="EMBL/GenBank/DDBJ databases">
        <title>Black Yeasts Isolated from many extreme environments.</title>
        <authorList>
            <person name="Coleine C."/>
            <person name="Stajich J.E."/>
            <person name="Selbmann L."/>
        </authorList>
    </citation>
    <scope>NUCLEOTIDE SEQUENCE [LARGE SCALE GENOMIC DNA]</scope>
    <source>
        <strain evidence="2 3">CCFEE 5386</strain>
    </source>
</reference>
<sequence>MASEVMVPLLVDIKASAAPPVRSTSTHREHIQYRHSCNDKPQMPSLIIEPGKDAKAKGSKASGGGAGGRSKATDPRKDKRKLGGKEDPPYTMQRFNNAVETHELTALGKAARPLYRN</sequence>
<gene>
    <name evidence="2" type="ORF">LTR32_004671</name>
</gene>
<feature type="region of interest" description="Disordered" evidence="1">
    <location>
        <begin position="15"/>
        <end position="92"/>
    </location>
</feature>
<name>A0ABR0L5D1_9PEZI</name>
<dbReference type="EMBL" id="JAVRRR010000348">
    <property type="protein sequence ID" value="KAK5143139.1"/>
    <property type="molecule type" value="Genomic_DNA"/>
</dbReference>
<feature type="compositionally biased region" description="Basic and acidic residues" evidence="1">
    <location>
        <begin position="26"/>
        <end position="38"/>
    </location>
</feature>
<proteinExistence type="predicted"/>
<evidence type="ECO:0000256" key="1">
    <source>
        <dbReference type="SAM" id="MobiDB-lite"/>
    </source>
</evidence>
<protein>
    <submittedName>
        <fullName evidence="2">Uncharacterized protein</fullName>
    </submittedName>
</protein>
<feature type="compositionally biased region" description="Basic and acidic residues" evidence="1">
    <location>
        <begin position="71"/>
        <end position="88"/>
    </location>
</feature>
<evidence type="ECO:0000313" key="2">
    <source>
        <dbReference type="EMBL" id="KAK5143139.1"/>
    </source>
</evidence>
<dbReference type="Proteomes" id="UP001308179">
    <property type="component" value="Unassembled WGS sequence"/>
</dbReference>
<keyword evidence="3" id="KW-1185">Reference proteome</keyword>
<accession>A0ABR0L5D1</accession>
<evidence type="ECO:0000313" key="3">
    <source>
        <dbReference type="Proteomes" id="UP001308179"/>
    </source>
</evidence>